<dbReference type="InterPro" id="IPR036388">
    <property type="entry name" value="WH-like_DNA-bd_sf"/>
</dbReference>
<dbReference type="PANTHER" id="PTHR16305">
    <property type="entry name" value="TESTICULAR SOLUBLE ADENYLYL CYCLASE"/>
    <property type="match status" value="1"/>
</dbReference>
<dbReference type="SUPFAM" id="SSF52540">
    <property type="entry name" value="P-loop containing nucleoside triphosphate hydrolases"/>
    <property type="match status" value="1"/>
</dbReference>
<evidence type="ECO:0000256" key="2">
    <source>
        <dbReference type="ARBA" id="ARBA00022840"/>
    </source>
</evidence>
<dbReference type="SMART" id="SM00421">
    <property type="entry name" value="HTH_LUXR"/>
    <property type="match status" value="1"/>
</dbReference>
<evidence type="ECO:0000259" key="3">
    <source>
        <dbReference type="PROSITE" id="PS50043"/>
    </source>
</evidence>
<dbReference type="Gene3D" id="1.10.10.10">
    <property type="entry name" value="Winged helix-like DNA-binding domain superfamily/Winged helix DNA-binding domain"/>
    <property type="match status" value="1"/>
</dbReference>
<keyword evidence="1" id="KW-0547">Nucleotide-binding</keyword>
<evidence type="ECO:0000313" key="4">
    <source>
        <dbReference type="EMBL" id="GAA1759700.1"/>
    </source>
</evidence>
<feature type="domain" description="HTH luxR-type" evidence="3">
    <location>
        <begin position="830"/>
        <end position="895"/>
    </location>
</feature>
<keyword evidence="5" id="KW-1185">Reference proteome</keyword>
<name>A0ABP4WPW0_9MICO</name>
<dbReference type="PANTHER" id="PTHR16305:SF35">
    <property type="entry name" value="TRANSCRIPTIONAL ACTIVATOR DOMAIN"/>
    <property type="match status" value="1"/>
</dbReference>
<evidence type="ECO:0000256" key="1">
    <source>
        <dbReference type="ARBA" id="ARBA00022741"/>
    </source>
</evidence>
<dbReference type="Pfam" id="PF00196">
    <property type="entry name" value="GerE"/>
    <property type="match status" value="1"/>
</dbReference>
<dbReference type="InterPro" id="IPR041664">
    <property type="entry name" value="AAA_16"/>
</dbReference>
<dbReference type="SUPFAM" id="SSF48452">
    <property type="entry name" value="TPR-like"/>
    <property type="match status" value="1"/>
</dbReference>
<sequence>MLADAREERGAVLVVRGEAGVGKTALLRYCAEQAGDFQIRRTAGVQSEMQLPFASLHQLCRPLLDHLQAIPHPQRVALSVALGLADGASPDPFLVSLAALSLLSEAATQRPILCLIDDAQWLDSASGQALAFVARRLLADSVAMLFAVREPASNRDLTGLPEMNLEGLAEDDARILLQMVIPGRLDPQARDRLLAETHGNPLALLELPRRLNSTQMPGVFGLRDGQELPQRIEEAFLRRLLALPRDARLLLLIAAAEPADDPILLWRAAERLDIPMSAAEATESEGLLEIDDGVRFRHPLVRSAVYRAATPHDRRAAHLALAEASDPVADPDRRAWHLAAAAIGPDEKVALELERSAGRARARGGLSAAAAFLKRSVTLTKDPTRRAGRALAAAQASLHAGEFDSALQVLATADSPTLDEFQRAQVELLRAQVVTASGALGEAPALLLAAAEQLEPLDLPLARESYLDAWGAALFAGKLANANMREVSEVVRSRHLASAQPLAAELLLDGMSVLMTDGREAAAPTLRRAIGAFLEEDLSVDKGMRWSVIASCASVELWDFESWDAIITRQMQLARDAGALAPLAFGLNGKAITVAWTGDFEATARVDAEANAITQATGSRVAPFGGMLFAALRGRVDEAFALMTRTTENAVGSGAGFALQWVQWTTAMLCNGLGRYEDALVAARRAWQDWPDWYVSIWASSELIEAAARLGQPELATEPLQRLVESARVGASGWAIGIAERSTALVTEGADAERHYKNAIEHLQSTPLRPEVARAHLVYGEWLRREQRRVDAREQLQIAYTMLAEMGAEGFAERARHELLATGAKVRKRAETEHHALTPQEAHVARLAADGHTNVEIGAEVYLSPRTVEWHLKKVFQKLGISSRRALREALRKQDHDNELA</sequence>
<gene>
    <name evidence="4" type="ORF">GCM10009747_18430</name>
</gene>
<organism evidence="4 5">
    <name type="scientific">Agromyces humatus</name>
    <dbReference type="NCBI Taxonomy" id="279573"/>
    <lineage>
        <taxon>Bacteria</taxon>
        <taxon>Bacillati</taxon>
        <taxon>Actinomycetota</taxon>
        <taxon>Actinomycetes</taxon>
        <taxon>Micrococcales</taxon>
        <taxon>Microbacteriaceae</taxon>
        <taxon>Agromyces</taxon>
    </lineage>
</organism>
<dbReference type="InterPro" id="IPR027417">
    <property type="entry name" value="P-loop_NTPase"/>
</dbReference>
<dbReference type="EMBL" id="BAAANH010000003">
    <property type="protein sequence ID" value="GAA1759700.1"/>
    <property type="molecule type" value="Genomic_DNA"/>
</dbReference>
<proteinExistence type="predicted"/>
<evidence type="ECO:0000313" key="5">
    <source>
        <dbReference type="Proteomes" id="UP001500506"/>
    </source>
</evidence>
<reference evidence="5" key="1">
    <citation type="journal article" date="2019" name="Int. J. Syst. Evol. Microbiol.">
        <title>The Global Catalogue of Microorganisms (GCM) 10K type strain sequencing project: providing services to taxonomists for standard genome sequencing and annotation.</title>
        <authorList>
            <consortium name="The Broad Institute Genomics Platform"/>
            <consortium name="The Broad Institute Genome Sequencing Center for Infectious Disease"/>
            <person name="Wu L."/>
            <person name="Ma J."/>
        </authorList>
    </citation>
    <scope>NUCLEOTIDE SEQUENCE [LARGE SCALE GENOMIC DNA]</scope>
    <source>
        <strain evidence="5">JCM 14319</strain>
    </source>
</reference>
<dbReference type="PRINTS" id="PR00038">
    <property type="entry name" value="HTHLUXR"/>
</dbReference>
<dbReference type="PROSITE" id="PS50043">
    <property type="entry name" value="HTH_LUXR_2"/>
    <property type="match status" value="1"/>
</dbReference>
<comment type="caution">
    <text evidence="4">The sequence shown here is derived from an EMBL/GenBank/DDBJ whole genome shotgun (WGS) entry which is preliminary data.</text>
</comment>
<dbReference type="Gene3D" id="1.25.40.10">
    <property type="entry name" value="Tetratricopeptide repeat domain"/>
    <property type="match status" value="2"/>
</dbReference>
<dbReference type="InterPro" id="IPR000792">
    <property type="entry name" value="Tscrpt_reg_LuxR_C"/>
</dbReference>
<dbReference type="SUPFAM" id="SSF46894">
    <property type="entry name" value="C-terminal effector domain of the bipartite response regulators"/>
    <property type="match status" value="1"/>
</dbReference>
<dbReference type="Proteomes" id="UP001500506">
    <property type="component" value="Unassembled WGS sequence"/>
</dbReference>
<accession>A0ABP4WPW0</accession>
<dbReference type="CDD" id="cd06170">
    <property type="entry name" value="LuxR_C_like"/>
    <property type="match status" value="1"/>
</dbReference>
<protein>
    <submittedName>
        <fullName evidence="4">LuxR family transcriptional regulator</fullName>
    </submittedName>
</protein>
<keyword evidence="2" id="KW-0067">ATP-binding</keyword>
<dbReference type="InterPro" id="IPR011990">
    <property type="entry name" value="TPR-like_helical_dom_sf"/>
</dbReference>
<dbReference type="Pfam" id="PF13191">
    <property type="entry name" value="AAA_16"/>
    <property type="match status" value="1"/>
</dbReference>
<dbReference type="InterPro" id="IPR016032">
    <property type="entry name" value="Sig_transdc_resp-reg_C-effctor"/>
</dbReference>